<dbReference type="Pfam" id="PF00120">
    <property type="entry name" value="Gln-synt_C"/>
    <property type="match status" value="1"/>
</dbReference>
<dbReference type="EMBL" id="BAFE01000027">
    <property type="protein sequence ID" value="GAB47740.1"/>
    <property type="molecule type" value="Genomic_DNA"/>
</dbReference>
<dbReference type="InterPro" id="IPR014746">
    <property type="entry name" value="Gln_synth/guanido_kin_cat_dom"/>
</dbReference>
<dbReference type="InterPro" id="IPR036651">
    <property type="entry name" value="Gln_synt_N_sf"/>
</dbReference>
<dbReference type="Gene3D" id="3.10.20.70">
    <property type="entry name" value="Glutamine synthetase, N-terminal domain"/>
    <property type="match status" value="1"/>
</dbReference>
<dbReference type="PROSITE" id="PS51987">
    <property type="entry name" value="GS_CATALYTIC"/>
    <property type="match status" value="1"/>
</dbReference>
<dbReference type="GO" id="GO:0016020">
    <property type="term" value="C:membrane"/>
    <property type="evidence" value="ECO:0007669"/>
    <property type="project" value="TreeGrafter"/>
</dbReference>
<organism evidence="8 9">
    <name type="scientific">Mobilicoccus pelagius NBRC 104925</name>
    <dbReference type="NCBI Taxonomy" id="1089455"/>
    <lineage>
        <taxon>Bacteria</taxon>
        <taxon>Bacillati</taxon>
        <taxon>Actinomycetota</taxon>
        <taxon>Actinomycetes</taxon>
        <taxon>Micrococcales</taxon>
        <taxon>Dermatophilaceae</taxon>
        <taxon>Mobilicoccus</taxon>
    </lineage>
</organism>
<dbReference type="InterPro" id="IPR008147">
    <property type="entry name" value="Gln_synt_N"/>
</dbReference>
<comment type="caution">
    <text evidence="8">The sequence shown here is derived from an EMBL/GenBank/DDBJ whole genome shotgun (WGS) entry which is preliminary data.</text>
</comment>
<dbReference type="OrthoDB" id="3277468at2"/>
<evidence type="ECO:0000259" key="7">
    <source>
        <dbReference type="PROSITE" id="PS51987"/>
    </source>
</evidence>
<name>H5UPT5_9MICO</name>
<dbReference type="InterPro" id="IPR008146">
    <property type="entry name" value="Gln_synth_cat_dom"/>
</dbReference>
<dbReference type="GO" id="GO:0006542">
    <property type="term" value="P:glutamine biosynthetic process"/>
    <property type="evidence" value="ECO:0007669"/>
    <property type="project" value="InterPro"/>
</dbReference>
<evidence type="ECO:0000256" key="1">
    <source>
        <dbReference type="ARBA" id="ARBA00009897"/>
    </source>
</evidence>
<dbReference type="EC" id="6.3.1.2" evidence="2"/>
<dbReference type="SUPFAM" id="SSF54368">
    <property type="entry name" value="Glutamine synthetase, N-terminal domain"/>
    <property type="match status" value="1"/>
</dbReference>
<evidence type="ECO:0000313" key="9">
    <source>
        <dbReference type="Proteomes" id="UP000004367"/>
    </source>
</evidence>
<dbReference type="AlphaFoldDB" id="H5UPT5"/>
<dbReference type="STRING" id="1089455.MOPEL_029_00190"/>
<dbReference type="PANTHER" id="PTHR43407">
    <property type="entry name" value="GLUTAMINE SYNTHETASE"/>
    <property type="match status" value="1"/>
</dbReference>
<dbReference type="Proteomes" id="UP000004367">
    <property type="component" value="Unassembled WGS sequence"/>
</dbReference>
<dbReference type="GO" id="GO:0019740">
    <property type="term" value="P:nitrogen utilization"/>
    <property type="evidence" value="ECO:0007669"/>
    <property type="project" value="TreeGrafter"/>
</dbReference>
<dbReference type="PANTHER" id="PTHR43407:SF1">
    <property type="entry name" value="LENGSIN"/>
    <property type="match status" value="1"/>
</dbReference>
<accession>H5UPT5</accession>
<dbReference type="GO" id="GO:0004356">
    <property type="term" value="F:glutamine synthetase activity"/>
    <property type="evidence" value="ECO:0007669"/>
    <property type="project" value="UniProtKB-EC"/>
</dbReference>
<evidence type="ECO:0000256" key="5">
    <source>
        <dbReference type="RuleBase" id="RU000384"/>
    </source>
</evidence>
<protein>
    <recommendedName>
        <fullName evidence="2">glutamine synthetase</fullName>
        <ecNumber evidence="2">6.3.1.2</ecNumber>
    </recommendedName>
    <alternativeName>
        <fullName evidence="3">Glutamine synthetase I beta</fullName>
    </alternativeName>
</protein>
<evidence type="ECO:0000313" key="8">
    <source>
        <dbReference type="EMBL" id="GAB47740.1"/>
    </source>
</evidence>
<evidence type="ECO:0000256" key="4">
    <source>
        <dbReference type="PROSITE-ProRule" id="PRU01331"/>
    </source>
</evidence>
<comment type="similarity">
    <text evidence="1 4 5">Belongs to the glutamine synthetase family.</text>
</comment>
<proteinExistence type="inferred from homology"/>
<sequence length="514" mass="56443">MSDRAQHATPARTGGEGSGDPRVQLDPHPLVRLLGKPAAEFTRDDLVRAVEELGIRMIDLRYVAGDGRLKKLDFVINGREHLESILTYGERVDGSSLFSFVAARSSDLYVVPRYRTAFLNPFAEEPTLDLLCSFYDGSGEPLASAPENVLRKAARTLEERTDTRLEALGELEYYVFDEVDTIYPVVEQRGYHESHPFSKWGSIRREAMMHLAEMGAQIKYGHAEVGNIVHEGREMVQGEIEFLPVPLEEAADQVVLAKWVLREVAYRHGLEVSFAPKIVVGQAGSGFHVHTRLVRDGENAFVGEDGLSDDARKVIAGYLELAPSLTAFGNTVPTSYLRLVPHQEAPTSICWGDRNRSVLVRVPLGWAGVGDRMLRDANPNEPAGSLPHRIDPQTVEIRSGDGSAQVHLYLAAIAVAARHGLESPASLEIAERLYVSEDASEIPDLDQLPASCAESARALRAMRAVYEEGGVFPAGLVDATAEDLESYHDLGLSERLEGDVAGLRTLVERHLHCG</sequence>
<keyword evidence="9" id="KW-1185">Reference proteome</keyword>
<evidence type="ECO:0000256" key="2">
    <source>
        <dbReference type="ARBA" id="ARBA00012937"/>
    </source>
</evidence>
<dbReference type="Gene3D" id="3.30.590.10">
    <property type="entry name" value="Glutamine synthetase/guanido kinase, catalytic domain"/>
    <property type="match status" value="1"/>
</dbReference>
<dbReference type="SMART" id="SM01230">
    <property type="entry name" value="Gln-synt_C"/>
    <property type="match status" value="1"/>
</dbReference>
<reference evidence="8 9" key="1">
    <citation type="submission" date="2012-02" db="EMBL/GenBank/DDBJ databases">
        <title>Whole genome shotgun sequence of Mobilicoccus pelagius NBRC 104925.</title>
        <authorList>
            <person name="Yoshida Y."/>
            <person name="Hosoyama A."/>
            <person name="Tsuchikane K."/>
            <person name="Katsumata H."/>
            <person name="Yamazaki S."/>
            <person name="Fujita N."/>
        </authorList>
    </citation>
    <scope>NUCLEOTIDE SEQUENCE [LARGE SCALE GENOMIC DNA]</scope>
    <source>
        <strain evidence="8 9">NBRC 104925</strain>
    </source>
</reference>
<dbReference type="SUPFAM" id="SSF55931">
    <property type="entry name" value="Glutamine synthetase/guanido kinase"/>
    <property type="match status" value="1"/>
</dbReference>
<feature type="domain" description="GS catalytic" evidence="7">
    <location>
        <begin position="146"/>
        <end position="514"/>
    </location>
</feature>
<dbReference type="Pfam" id="PF03951">
    <property type="entry name" value="Gln-synt_N"/>
    <property type="match status" value="1"/>
</dbReference>
<gene>
    <name evidence="8" type="primary">glnA</name>
    <name evidence="8" type="ORF">MOPEL_029_00190</name>
</gene>
<evidence type="ECO:0000256" key="3">
    <source>
        <dbReference type="ARBA" id="ARBA00033230"/>
    </source>
</evidence>
<dbReference type="GO" id="GO:0005737">
    <property type="term" value="C:cytoplasm"/>
    <property type="evidence" value="ECO:0007669"/>
    <property type="project" value="TreeGrafter"/>
</dbReference>
<dbReference type="RefSeq" id="WP_009481638.1">
    <property type="nucleotide sequence ID" value="NZ_BAFE01000027.1"/>
</dbReference>
<dbReference type="eggNOG" id="COG0174">
    <property type="taxonomic scope" value="Bacteria"/>
</dbReference>
<feature type="region of interest" description="Disordered" evidence="6">
    <location>
        <begin position="1"/>
        <end position="23"/>
    </location>
</feature>
<evidence type="ECO:0000256" key="6">
    <source>
        <dbReference type="SAM" id="MobiDB-lite"/>
    </source>
</evidence>